<proteinExistence type="inferred from homology"/>
<dbReference type="VEuPathDB" id="AmoebaDB:ACA1_054700"/>
<dbReference type="Proteomes" id="UP000011083">
    <property type="component" value="Unassembled WGS sequence"/>
</dbReference>
<dbReference type="EMBL" id="KB007909">
    <property type="protein sequence ID" value="ELR20724.1"/>
    <property type="molecule type" value="Genomic_DNA"/>
</dbReference>
<dbReference type="InterPro" id="IPR027417">
    <property type="entry name" value="P-loop_NTPase"/>
</dbReference>
<gene>
    <name evidence="5" type="ORF">ACA1_054700</name>
</gene>
<dbReference type="SUPFAM" id="SSF52540">
    <property type="entry name" value="P-loop containing nucleoside triphosphate hydrolases"/>
    <property type="match status" value="1"/>
</dbReference>
<dbReference type="PANTHER" id="PTHR47980">
    <property type="entry name" value="LD44762P"/>
    <property type="match status" value="1"/>
</dbReference>
<dbReference type="SMART" id="SM00175">
    <property type="entry name" value="RAB"/>
    <property type="match status" value="1"/>
</dbReference>
<evidence type="ECO:0000256" key="4">
    <source>
        <dbReference type="SAM" id="MobiDB-lite"/>
    </source>
</evidence>
<evidence type="ECO:0000256" key="3">
    <source>
        <dbReference type="ARBA" id="ARBA00023134"/>
    </source>
</evidence>
<keyword evidence="3" id="KW-0342">GTP-binding</keyword>
<dbReference type="PRINTS" id="PR00449">
    <property type="entry name" value="RASTRNSFRMNG"/>
</dbReference>
<organism evidence="5 6">
    <name type="scientific">Acanthamoeba castellanii (strain ATCC 30010 / Neff)</name>
    <dbReference type="NCBI Taxonomy" id="1257118"/>
    <lineage>
        <taxon>Eukaryota</taxon>
        <taxon>Amoebozoa</taxon>
        <taxon>Discosea</taxon>
        <taxon>Longamoebia</taxon>
        <taxon>Centramoebida</taxon>
        <taxon>Acanthamoebidae</taxon>
        <taxon>Acanthamoeba</taxon>
    </lineage>
</organism>
<reference evidence="5 6" key="1">
    <citation type="journal article" date="2013" name="Genome Biol.">
        <title>Genome of Acanthamoeba castellanii highlights extensive lateral gene transfer and early evolution of tyrosine kinase signaling.</title>
        <authorList>
            <person name="Clarke M."/>
            <person name="Lohan A.J."/>
            <person name="Liu B."/>
            <person name="Lagkouvardos I."/>
            <person name="Roy S."/>
            <person name="Zafar N."/>
            <person name="Bertelli C."/>
            <person name="Schilde C."/>
            <person name="Kianianmomeni A."/>
            <person name="Burglin T.R."/>
            <person name="Frech C."/>
            <person name="Turcotte B."/>
            <person name="Kopec K.O."/>
            <person name="Synnott J.M."/>
            <person name="Choo C."/>
            <person name="Paponov I."/>
            <person name="Finkler A."/>
            <person name="Soon Heng Tan C."/>
            <person name="Hutchins A.P."/>
            <person name="Weinmeier T."/>
            <person name="Rattei T."/>
            <person name="Chu J.S."/>
            <person name="Gimenez G."/>
            <person name="Irimia M."/>
            <person name="Rigden D.J."/>
            <person name="Fitzpatrick D.A."/>
            <person name="Lorenzo-Morales J."/>
            <person name="Bateman A."/>
            <person name="Chiu C.H."/>
            <person name="Tang P."/>
            <person name="Hegemann P."/>
            <person name="Fromm H."/>
            <person name="Raoult D."/>
            <person name="Greub G."/>
            <person name="Miranda-Saavedra D."/>
            <person name="Chen N."/>
            <person name="Nash P."/>
            <person name="Ginger M.L."/>
            <person name="Horn M."/>
            <person name="Schaap P."/>
            <person name="Caler L."/>
            <person name="Loftus B."/>
        </authorList>
    </citation>
    <scope>NUCLEOTIDE SEQUENCE [LARGE SCALE GENOMIC DNA]</scope>
    <source>
        <strain evidence="5 6">Neff</strain>
    </source>
</reference>
<dbReference type="OrthoDB" id="63533at2759"/>
<dbReference type="PROSITE" id="PS51421">
    <property type="entry name" value="RAS"/>
    <property type="match status" value="1"/>
</dbReference>
<dbReference type="OMA" id="FFFDIEC"/>
<keyword evidence="6" id="KW-1185">Reference proteome</keyword>
<sequence length="94" mass="10436">MQVVIALTANKADLSEFRQVSTEEGQAYAAAQDLLFFETSAKNAFNVNEVFLELARVIPTRMDRDLETQSAELKAKPLNLNQPTPQPQEGGCYC</sequence>
<dbReference type="Gene3D" id="3.40.50.300">
    <property type="entry name" value="P-loop containing nucleotide triphosphate hydrolases"/>
    <property type="match status" value="1"/>
</dbReference>
<feature type="region of interest" description="Disordered" evidence="4">
    <location>
        <begin position="68"/>
        <end position="94"/>
    </location>
</feature>
<dbReference type="PROSITE" id="PS51419">
    <property type="entry name" value="RAB"/>
    <property type="match status" value="1"/>
</dbReference>
<dbReference type="GeneID" id="14921594"/>
<name>L8H5E1_ACACF</name>
<evidence type="ECO:0000313" key="6">
    <source>
        <dbReference type="Proteomes" id="UP000011083"/>
    </source>
</evidence>
<dbReference type="Pfam" id="PF00071">
    <property type="entry name" value="Ras"/>
    <property type="match status" value="1"/>
</dbReference>
<dbReference type="GO" id="GO:0003924">
    <property type="term" value="F:GTPase activity"/>
    <property type="evidence" value="ECO:0007669"/>
    <property type="project" value="InterPro"/>
</dbReference>
<accession>L8H5E1</accession>
<keyword evidence="2" id="KW-0547">Nucleotide-binding</keyword>
<dbReference type="GO" id="GO:0005525">
    <property type="term" value="F:GTP binding"/>
    <property type="evidence" value="ECO:0007669"/>
    <property type="project" value="UniProtKB-KW"/>
</dbReference>
<dbReference type="AlphaFoldDB" id="L8H5E1"/>
<comment type="similarity">
    <text evidence="1">Belongs to the small GTPase superfamily. Rab family.</text>
</comment>
<dbReference type="RefSeq" id="XP_004344127.1">
    <property type="nucleotide sequence ID" value="XM_004344077.1"/>
</dbReference>
<protein>
    <submittedName>
        <fullName evidence="5">Ras subfamily protein</fullName>
    </submittedName>
</protein>
<evidence type="ECO:0000256" key="2">
    <source>
        <dbReference type="ARBA" id="ARBA00022741"/>
    </source>
</evidence>
<dbReference type="KEGG" id="acan:ACA1_054700"/>
<dbReference type="InterPro" id="IPR050305">
    <property type="entry name" value="Small_GTPase_Rab"/>
</dbReference>
<evidence type="ECO:0000256" key="1">
    <source>
        <dbReference type="ARBA" id="ARBA00006270"/>
    </source>
</evidence>
<evidence type="ECO:0000313" key="5">
    <source>
        <dbReference type="EMBL" id="ELR20724.1"/>
    </source>
</evidence>
<dbReference type="STRING" id="1257118.L8H5E1"/>
<dbReference type="InterPro" id="IPR001806">
    <property type="entry name" value="Small_GTPase"/>
</dbReference>